<keyword evidence="2" id="KW-0732">Signal</keyword>
<proteinExistence type="predicted"/>
<sequence length="177" mass="18378">MGARRYATLPLRHRRALAALGLAGAAAVGAAACDPVGGMSSVTVSVTTDKVATSKLEHDGVKVRYLTCTAKIDGGGTSTRTPSAGSTRSVATVDCRGRTDDNKKINVTGKVTEEREDRCVRGDLTAKVADRTVFHASVLGDCNAPLPTKNTPRPPGKPGSRPTVTVTVTVTESFKGK</sequence>
<comment type="caution">
    <text evidence="3">The sequence shown here is derived from an EMBL/GenBank/DDBJ whole genome shotgun (WGS) entry which is preliminary data.</text>
</comment>
<evidence type="ECO:0000256" key="1">
    <source>
        <dbReference type="SAM" id="MobiDB-lite"/>
    </source>
</evidence>
<evidence type="ECO:0008006" key="5">
    <source>
        <dbReference type="Google" id="ProtNLM"/>
    </source>
</evidence>
<dbReference type="RefSeq" id="WP_190092502.1">
    <property type="nucleotide sequence ID" value="NZ_JBHMQV010000009.1"/>
</dbReference>
<gene>
    <name evidence="3" type="ORF">ACFH04_32630</name>
</gene>
<evidence type="ECO:0000313" key="4">
    <source>
        <dbReference type="Proteomes" id="UP001589887"/>
    </source>
</evidence>
<feature type="region of interest" description="Disordered" evidence="1">
    <location>
        <begin position="141"/>
        <end position="177"/>
    </location>
</feature>
<feature type="chain" id="PRO_5047380846" description="Lipoprotein" evidence="2">
    <location>
        <begin position="33"/>
        <end position="177"/>
    </location>
</feature>
<evidence type="ECO:0000256" key="2">
    <source>
        <dbReference type="SAM" id="SignalP"/>
    </source>
</evidence>
<accession>A0ABV6TRK1</accession>
<evidence type="ECO:0000313" key="3">
    <source>
        <dbReference type="EMBL" id="MFC0848418.1"/>
    </source>
</evidence>
<dbReference type="Proteomes" id="UP001589887">
    <property type="component" value="Unassembled WGS sequence"/>
</dbReference>
<dbReference type="EMBL" id="JBHMQV010000009">
    <property type="protein sequence ID" value="MFC0848418.1"/>
    <property type="molecule type" value="Genomic_DNA"/>
</dbReference>
<organism evidence="3 4">
    <name type="scientific">Streptomyces noboritoensis</name>
    <dbReference type="NCBI Taxonomy" id="67337"/>
    <lineage>
        <taxon>Bacteria</taxon>
        <taxon>Bacillati</taxon>
        <taxon>Actinomycetota</taxon>
        <taxon>Actinomycetes</taxon>
        <taxon>Kitasatosporales</taxon>
        <taxon>Streptomycetaceae</taxon>
        <taxon>Streptomyces</taxon>
    </lineage>
</organism>
<reference evidence="3 4" key="1">
    <citation type="submission" date="2024-09" db="EMBL/GenBank/DDBJ databases">
        <authorList>
            <person name="Sun Q."/>
            <person name="Mori K."/>
        </authorList>
    </citation>
    <scope>NUCLEOTIDE SEQUENCE [LARGE SCALE GENOMIC DNA]</scope>
    <source>
        <strain evidence="3 4">JCM 4557</strain>
    </source>
</reference>
<name>A0ABV6TRK1_9ACTN</name>
<keyword evidence="4" id="KW-1185">Reference proteome</keyword>
<feature type="signal peptide" evidence="2">
    <location>
        <begin position="1"/>
        <end position="32"/>
    </location>
</feature>
<protein>
    <recommendedName>
        <fullName evidence="5">Lipoprotein</fullName>
    </recommendedName>
</protein>
<dbReference type="PROSITE" id="PS51257">
    <property type="entry name" value="PROKAR_LIPOPROTEIN"/>
    <property type="match status" value="1"/>
</dbReference>